<dbReference type="SUPFAM" id="SSF109993">
    <property type="entry name" value="VPS9 domain"/>
    <property type="match status" value="1"/>
</dbReference>
<dbReference type="GO" id="GO:0005737">
    <property type="term" value="C:cytoplasm"/>
    <property type="evidence" value="ECO:0007669"/>
    <property type="project" value="TreeGrafter"/>
</dbReference>
<gene>
    <name evidence="4" type="ORF">CEUTPL_LOCUS11609</name>
</gene>
<dbReference type="Proteomes" id="UP001152799">
    <property type="component" value="Chromosome 7"/>
</dbReference>
<dbReference type="InterPro" id="IPR003123">
    <property type="entry name" value="VPS9"/>
</dbReference>
<name>A0A9N9QR60_9CUCU</name>
<dbReference type="Pfam" id="PF25383">
    <property type="entry name" value="PH_alsin"/>
    <property type="match status" value="1"/>
</dbReference>
<evidence type="ECO:0000313" key="4">
    <source>
        <dbReference type="EMBL" id="CAG9771169.1"/>
    </source>
</evidence>
<keyword evidence="2" id="KW-0677">Repeat</keyword>
<sequence length="1258" mass="142704">MNLWKFNENINCKTNITEPIIKIASINNNLFILTINNNLYQGLVEENSISLSIIDKFKPLNIETYKDSIYLINTEGHMLICNEQLEILNSISLIEEFKCPEGHEAVISQKLKIIKFAINDFGCLFLSETNQLWGSSKPNETPKKIEFLLDKYVYDFAIGLDYALVLVGKQTNELLLIENSICKICNNEQSIDVCPLGIKLLNNEDSIEEEIVATTKNIIFRNTEAAKEFLTKQISKMSSIESKIIKENMSNVATFVYEGVKSLSRHVSSSSECTENNNLKKNSKEDLSISQSSTFDGDLSEVGNLDGILKKGADLLNREVWMWGDVKCGSSGAEKPTDSPTIISSLSNLGITKVSLQGTQCCALTLDGRAFIWAQNSLPKQFQTESNERISDASCGLNFTVILSNKSMYFDQEASSYQIQNTINNSLLVDKELVLLNVGAKFDVDFCIKEQIILEEMLLVQHTLLTDDYLCKCYIDLLNFLAANLESLIMPMNDILIVNNIKEFIIVYKNYVKAIQDVLCINGCEHISKLLNPLKNTSHYMDFYKKYSTKEHQTKWQEFIDFIETKSKDTEKTLSFWQTNSKSIDCLKTPNRRFILDSQIDPINMQNSSIFSSHRFILFSDIFAHITGSSNHYLHPLTTIWIYLDQENICLKMPEDFLTLTTPDASSKNKWFHCLQNAIKVALNKLDLIQPPLVRSGSYTFVKSGFFKDGTYSGRWLSGKMHGTGKFRWPDGRVYSGQFEHGFLNGFGIMDTPNVGIYEGECKNNKPHGHGTYSYHNGDIYKGYFIEGLFHGHGLLRKGNFMANSASLYIGEWNLGKKSGYGVMDDISTGEKYLGNWANCKKEGNGSIVTSEGTYYEGNFHNDALLGHGIMVSEDGTHYEGEFKGTGLIGGKGILTLPTGHTIEGLLTGSMDQGIKITQGIFQKKYSHQKSFRQAPAQKWQALFRHCQGILGDSEDTSQIWQNVAVHLARSKQSLNNLDVILPFGEDKLNGKSYKDIKTYLSRAFESNFHPLGNLLNNLCEAYISSYSGKIHLILVNHAILEITDLTQRVYKIVRLLFPALPSEQCIISSEDNNASRTSEIIINYQSLLYPIILPKIYNCLYTLLSLKHEIEDIKYKNNLIEWNKLPDKNLMSLLGVEKKFQNSIFNEPIETLQQIITIFLPNEKLLIIRKTIEKMTPIAKKLLGTNYVWNMDDLFPLFLYVVVRARIPHLGAELEFMEHFMDKSMENGELGIMFTTLKACYQQILQDKSHYSDAQLL</sequence>
<dbReference type="InterPro" id="IPR003409">
    <property type="entry name" value="MORN"/>
</dbReference>
<dbReference type="InterPro" id="IPR051984">
    <property type="entry name" value="Alsin"/>
</dbReference>
<dbReference type="Gene3D" id="1.20.1050.80">
    <property type="entry name" value="VPS9 domain"/>
    <property type="match status" value="1"/>
</dbReference>
<dbReference type="AlphaFoldDB" id="A0A9N9QR60"/>
<dbReference type="InterPro" id="IPR057248">
    <property type="entry name" value="Alsin-like_PH"/>
</dbReference>
<evidence type="ECO:0000313" key="5">
    <source>
        <dbReference type="Proteomes" id="UP001152799"/>
    </source>
</evidence>
<dbReference type="Pfam" id="PF26202">
    <property type="entry name" value="HA_Alsin"/>
    <property type="match status" value="1"/>
</dbReference>
<evidence type="ECO:0000256" key="2">
    <source>
        <dbReference type="ARBA" id="ARBA00022737"/>
    </source>
</evidence>
<evidence type="ECO:0000259" key="3">
    <source>
        <dbReference type="PROSITE" id="PS51205"/>
    </source>
</evidence>
<dbReference type="Gene3D" id="2.20.110.10">
    <property type="entry name" value="Histone H3 K4-specific methyltransferase SET7/9 N-terminal domain"/>
    <property type="match status" value="3"/>
</dbReference>
<dbReference type="Pfam" id="PF02204">
    <property type="entry name" value="VPS9"/>
    <property type="match status" value="1"/>
</dbReference>
<dbReference type="GO" id="GO:0031267">
    <property type="term" value="F:small GTPase binding"/>
    <property type="evidence" value="ECO:0007669"/>
    <property type="project" value="TreeGrafter"/>
</dbReference>
<dbReference type="InterPro" id="IPR059093">
    <property type="entry name" value="HA_Alsin"/>
</dbReference>
<proteinExistence type="predicted"/>
<dbReference type="InterPro" id="IPR037191">
    <property type="entry name" value="VPS9_dom_sf"/>
</dbReference>
<dbReference type="SUPFAM" id="SSF50985">
    <property type="entry name" value="RCC1/BLIP-II"/>
    <property type="match status" value="1"/>
</dbReference>
<keyword evidence="1" id="KW-0344">Guanine-nucleotide releasing factor</keyword>
<dbReference type="Gene3D" id="2.130.10.30">
    <property type="entry name" value="Regulator of chromosome condensation 1/beta-lactamase-inhibitor protein II"/>
    <property type="match status" value="1"/>
</dbReference>
<dbReference type="InterPro" id="IPR009091">
    <property type="entry name" value="RCC1/BLIP-II"/>
</dbReference>
<dbReference type="PROSITE" id="PS51205">
    <property type="entry name" value="VPS9"/>
    <property type="match status" value="1"/>
</dbReference>
<dbReference type="PANTHER" id="PTHR46089:SF2">
    <property type="entry name" value="ALSIN HOMOLOG"/>
    <property type="match status" value="1"/>
</dbReference>
<dbReference type="SUPFAM" id="SSF82185">
    <property type="entry name" value="Histone H3 K4-specific methyltransferase SET7/9 N-terminal domain"/>
    <property type="match status" value="2"/>
</dbReference>
<dbReference type="GO" id="GO:0016197">
    <property type="term" value="P:endosomal transport"/>
    <property type="evidence" value="ECO:0007669"/>
    <property type="project" value="TreeGrafter"/>
</dbReference>
<dbReference type="SMART" id="SM00698">
    <property type="entry name" value="MORN"/>
    <property type="match status" value="8"/>
</dbReference>
<dbReference type="Pfam" id="PF02493">
    <property type="entry name" value="MORN"/>
    <property type="match status" value="7"/>
</dbReference>
<accession>A0A9N9QR60</accession>
<protein>
    <recommendedName>
        <fullName evidence="3">VPS9 domain-containing protein</fullName>
    </recommendedName>
</protein>
<dbReference type="EMBL" id="OU892283">
    <property type="protein sequence ID" value="CAG9771169.1"/>
    <property type="molecule type" value="Genomic_DNA"/>
</dbReference>
<evidence type="ECO:0000256" key="1">
    <source>
        <dbReference type="ARBA" id="ARBA00022658"/>
    </source>
</evidence>
<feature type="domain" description="VPS9" evidence="3">
    <location>
        <begin position="1110"/>
        <end position="1254"/>
    </location>
</feature>
<reference evidence="4" key="1">
    <citation type="submission" date="2022-01" db="EMBL/GenBank/DDBJ databases">
        <authorList>
            <person name="King R."/>
        </authorList>
    </citation>
    <scope>NUCLEOTIDE SEQUENCE</scope>
</reference>
<dbReference type="GO" id="GO:0005085">
    <property type="term" value="F:guanyl-nucleotide exchange factor activity"/>
    <property type="evidence" value="ECO:0007669"/>
    <property type="project" value="TreeGrafter"/>
</dbReference>
<keyword evidence="5" id="KW-1185">Reference proteome</keyword>
<dbReference type="PANTHER" id="PTHR46089">
    <property type="entry name" value="ALSIN HOMOLOG"/>
    <property type="match status" value="1"/>
</dbReference>
<dbReference type="OrthoDB" id="48314at2759"/>
<organism evidence="4 5">
    <name type="scientific">Ceutorhynchus assimilis</name>
    <name type="common">cabbage seed weevil</name>
    <dbReference type="NCBI Taxonomy" id="467358"/>
    <lineage>
        <taxon>Eukaryota</taxon>
        <taxon>Metazoa</taxon>
        <taxon>Ecdysozoa</taxon>
        <taxon>Arthropoda</taxon>
        <taxon>Hexapoda</taxon>
        <taxon>Insecta</taxon>
        <taxon>Pterygota</taxon>
        <taxon>Neoptera</taxon>
        <taxon>Endopterygota</taxon>
        <taxon>Coleoptera</taxon>
        <taxon>Polyphaga</taxon>
        <taxon>Cucujiformia</taxon>
        <taxon>Curculionidae</taxon>
        <taxon>Ceutorhynchinae</taxon>
        <taxon>Ceutorhynchus</taxon>
    </lineage>
</organism>